<sequence>MQNWFDPVALSDRVGQDRLATAETEHALVTKLHCIISPFMLRRTKSETSLVLPPKRELLLRVGMTEIQKDLYEQARSLCFKNIQYESLSNQSSRNSIRNAKCGGSITWLDPANIIPDPNASATGKNTSPRPTTRLYCFLSRMSMGTKTSSMTTGQRMTRSKTSSASQPSVSTASSECDKDIQVLGEKRQKYTISHLVNLNNGLMVLRQIANHPYLVMDFRDRESDSALDSAHLLPTCGTDLIFASEKTKLLDRLLTVLINTKHKVSMMKLN</sequence>
<protein>
    <submittedName>
        <fullName evidence="3">Lymphoid-specific helicase</fullName>
    </submittedName>
</protein>
<dbReference type="Gene3D" id="3.40.50.300">
    <property type="entry name" value="P-loop containing nucleotide triphosphate hydrolases"/>
    <property type="match status" value="2"/>
</dbReference>
<dbReference type="Proteomes" id="UP000728185">
    <property type="component" value="Unassembled WGS sequence"/>
</dbReference>
<name>A0A8E0VJI4_9TREM</name>
<dbReference type="OrthoDB" id="6281180at2759"/>
<evidence type="ECO:0000313" key="4">
    <source>
        <dbReference type="Proteomes" id="UP000728185"/>
    </source>
</evidence>
<proteinExistence type="predicted"/>
<keyword evidence="3" id="KW-0547">Nucleotide-binding</keyword>
<keyword evidence="4" id="KW-1185">Reference proteome</keyword>
<keyword evidence="3" id="KW-0378">Hydrolase</keyword>
<dbReference type="EMBL" id="LUCM01002545">
    <property type="protein sequence ID" value="KAA0197184.1"/>
    <property type="molecule type" value="Genomic_DNA"/>
</dbReference>
<dbReference type="InterPro" id="IPR000330">
    <property type="entry name" value="SNF2_N"/>
</dbReference>
<reference evidence="3" key="1">
    <citation type="submission" date="2019-05" db="EMBL/GenBank/DDBJ databases">
        <title>Annotation for the trematode Fasciolopsis buski.</title>
        <authorList>
            <person name="Choi Y.-J."/>
        </authorList>
    </citation>
    <scope>NUCLEOTIDE SEQUENCE</scope>
    <source>
        <strain evidence="3">HT</strain>
        <tissue evidence="3">Whole worm</tissue>
    </source>
</reference>
<feature type="region of interest" description="Disordered" evidence="1">
    <location>
        <begin position="147"/>
        <end position="177"/>
    </location>
</feature>
<accession>A0A8E0VJI4</accession>
<dbReference type="PANTHER" id="PTHR10799">
    <property type="entry name" value="SNF2/RAD54 HELICASE FAMILY"/>
    <property type="match status" value="1"/>
</dbReference>
<comment type="caution">
    <text evidence="3">The sequence shown here is derived from an EMBL/GenBank/DDBJ whole genome shotgun (WGS) entry which is preliminary data.</text>
</comment>
<dbReference type="Pfam" id="PF00176">
    <property type="entry name" value="SNF2-rel_dom"/>
    <property type="match status" value="1"/>
</dbReference>
<keyword evidence="3" id="KW-0067">ATP-binding</keyword>
<gene>
    <name evidence="3" type="ORF">FBUS_06218</name>
</gene>
<dbReference type="AlphaFoldDB" id="A0A8E0VJI4"/>
<dbReference type="GO" id="GO:0005524">
    <property type="term" value="F:ATP binding"/>
    <property type="evidence" value="ECO:0007669"/>
    <property type="project" value="InterPro"/>
</dbReference>
<evidence type="ECO:0000313" key="3">
    <source>
        <dbReference type="EMBL" id="KAA0197184.1"/>
    </source>
</evidence>
<feature type="domain" description="SNF2 N-terminal" evidence="2">
    <location>
        <begin position="14"/>
        <end position="91"/>
    </location>
</feature>
<evidence type="ECO:0000259" key="2">
    <source>
        <dbReference type="Pfam" id="PF00176"/>
    </source>
</evidence>
<organism evidence="3 4">
    <name type="scientific">Fasciolopsis buskii</name>
    <dbReference type="NCBI Taxonomy" id="27845"/>
    <lineage>
        <taxon>Eukaryota</taxon>
        <taxon>Metazoa</taxon>
        <taxon>Spiralia</taxon>
        <taxon>Lophotrochozoa</taxon>
        <taxon>Platyhelminthes</taxon>
        <taxon>Trematoda</taxon>
        <taxon>Digenea</taxon>
        <taxon>Plagiorchiida</taxon>
        <taxon>Echinostomata</taxon>
        <taxon>Echinostomatoidea</taxon>
        <taxon>Fasciolidae</taxon>
        <taxon>Fasciolopsis</taxon>
    </lineage>
</organism>
<feature type="compositionally biased region" description="Low complexity" evidence="1">
    <location>
        <begin position="160"/>
        <end position="175"/>
    </location>
</feature>
<dbReference type="InterPro" id="IPR027417">
    <property type="entry name" value="P-loop_NTPase"/>
</dbReference>
<dbReference type="Gene3D" id="3.40.50.10810">
    <property type="entry name" value="Tandem AAA-ATPase domain"/>
    <property type="match status" value="1"/>
</dbReference>
<dbReference type="InterPro" id="IPR038718">
    <property type="entry name" value="SNF2-like_sf"/>
</dbReference>
<dbReference type="GO" id="GO:0004386">
    <property type="term" value="F:helicase activity"/>
    <property type="evidence" value="ECO:0007669"/>
    <property type="project" value="UniProtKB-KW"/>
</dbReference>
<evidence type="ECO:0000256" key="1">
    <source>
        <dbReference type="SAM" id="MobiDB-lite"/>
    </source>
</evidence>
<keyword evidence="3" id="KW-0347">Helicase</keyword>
<dbReference type="SUPFAM" id="SSF52540">
    <property type="entry name" value="P-loop containing nucleoside triphosphate hydrolases"/>
    <property type="match status" value="1"/>
</dbReference>